<dbReference type="Proteomes" id="UP000253570">
    <property type="component" value="Unassembled WGS sequence"/>
</dbReference>
<feature type="transmembrane region" description="Helical" evidence="4">
    <location>
        <begin position="50"/>
        <end position="70"/>
    </location>
</feature>
<dbReference type="SUPFAM" id="SSF103473">
    <property type="entry name" value="MFS general substrate transporter"/>
    <property type="match status" value="1"/>
</dbReference>
<feature type="transmembrane region" description="Helical" evidence="4">
    <location>
        <begin position="354"/>
        <end position="376"/>
    </location>
</feature>
<dbReference type="AlphaFoldDB" id="A0A368DRT1"/>
<evidence type="ECO:0000259" key="5">
    <source>
        <dbReference type="PROSITE" id="PS50850"/>
    </source>
</evidence>
<dbReference type="InterPro" id="IPR020846">
    <property type="entry name" value="MFS_dom"/>
</dbReference>
<comment type="caution">
    <text evidence="6">The sequence shown here is derived from an EMBL/GenBank/DDBJ whole genome shotgun (WGS) entry which is preliminary data.</text>
</comment>
<feature type="transmembrane region" description="Helical" evidence="4">
    <location>
        <begin position="105"/>
        <end position="128"/>
    </location>
</feature>
<feature type="domain" description="Major facilitator superfamily (MFS) profile" evidence="5">
    <location>
        <begin position="1"/>
        <end position="408"/>
    </location>
</feature>
<proteinExistence type="predicted"/>
<feature type="transmembrane region" description="Helical" evidence="4">
    <location>
        <begin position="140"/>
        <end position="164"/>
    </location>
</feature>
<dbReference type="Pfam" id="PF07690">
    <property type="entry name" value="MFS_1"/>
    <property type="match status" value="1"/>
</dbReference>
<feature type="transmembrane region" description="Helical" evidence="4">
    <location>
        <begin position="176"/>
        <end position="196"/>
    </location>
</feature>
<dbReference type="GO" id="GO:0005886">
    <property type="term" value="C:plasma membrane"/>
    <property type="evidence" value="ECO:0007669"/>
    <property type="project" value="TreeGrafter"/>
</dbReference>
<evidence type="ECO:0000313" key="6">
    <source>
        <dbReference type="EMBL" id="RCL73911.1"/>
    </source>
</evidence>
<sequence>MSNIKNILNRHIPSILVAAGHGGTHWVNAAIYILLPYITIDLGLSYTQAGLVMTVFHFSTFAANAVSGPLVDISGNGKYTRFQAYSLAIGGLAMLIMSLSNTIYILFLSVAMIGVSISLWHPAALTYLSLQYPGSRGFVLSVHSIGASIGDALSPLLAAFLLTYVTINNVNLSWNVTSGILSIPLFIVMFIILFYLKDKNETLSETDNKKSKQENYFYNLKLLLKNVQLIPLFLIAGVRTLTQNGILVFMPLYLVANQGVSAAAVIGASLFTMQIGGLFSGPIAGYLSDKHGRKIIAVGALLVSSILAPLYIIVDSNLLIITLSGLMGFAIYAGRPVVQGWALDMAPEKTSGSVIGLLFMVQVGSAAIFAIIAGIIADIYGLEIIFIILSVICLLTLALASLIRYPKSV</sequence>
<keyword evidence="1 4" id="KW-0812">Transmembrane</keyword>
<dbReference type="PROSITE" id="PS50850">
    <property type="entry name" value="MFS"/>
    <property type="match status" value="1"/>
</dbReference>
<evidence type="ECO:0000313" key="7">
    <source>
        <dbReference type="Proteomes" id="UP000253570"/>
    </source>
</evidence>
<feature type="transmembrane region" description="Helical" evidence="4">
    <location>
        <begin position="318"/>
        <end position="334"/>
    </location>
</feature>
<dbReference type="InterPro" id="IPR011701">
    <property type="entry name" value="MFS"/>
</dbReference>
<feature type="transmembrane region" description="Helical" evidence="4">
    <location>
        <begin position="382"/>
        <end position="403"/>
    </location>
</feature>
<evidence type="ECO:0000256" key="2">
    <source>
        <dbReference type="ARBA" id="ARBA00022989"/>
    </source>
</evidence>
<dbReference type="PANTHER" id="PTHR43129">
    <property type="entry name" value="FOSMIDOMYCIN RESISTANCE PROTEIN"/>
    <property type="match status" value="1"/>
</dbReference>
<keyword evidence="3 4" id="KW-0472">Membrane</keyword>
<feature type="transmembrane region" description="Helical" evidence="4">
    <location>
        <begin position="260"/>
        <end position="283"/>
    </location>
</feature>
<name>A0A368DRT1_9PROT</name>
<evidence type="ECO:0000256" key="3">
    <source>
        <dbReference type="ARBA" id="ARBA00023136"/>
    </source>
</evidence>
<accession>A0A368DRT1</accession>
<dbReference type="EMBL" id="QOQD01000004">
    <property type="protein sequence ID" value="RCL73911.1"/>
    <property type="molecule type" value="Genomic_DNA"/>
</dbReference>
<protein>
    <submittedName>
        <fullName evidence="6">MFS transporter</fullName>
    </submittedName>
</protein>
<dbReference type="GO" id="GO:0022857">
    <property type="term" value="F:transmembrane transporter activity"/>
    <property type="evidence" value="ECO:0007669"/>
    <property type="project" value="InterPro"/>
</dbReference>
<reference evidence="6 7" key="1">
    <citation type="journal article" date="2018" name="Microbiome">
        <title>Fine metagenomic profile of the Mediterranean stratified and mixed water columns revealed by assembly and recruitment.</title>
        <authorList>
            <person name="Haro-Moreno J.M."/>
            <person name="Lopez-Perez M."/>
            <person name="De La Torre J.R."/>
            <person name="Picazo A."/>
            <person name="Camacho A."/>
            <person name="Rodriguez-Valera F."/>
        </authorList>
    </citation>
    <scope>NUCLEOTIDE SEQUENCE [LARGE SCALE GENOMIC DNA]</scope>
    <source>
        <strain evidence="6">MED-G57</strain>
    </source>
</reference>
<gene>
    <name evidence="6" type="ORF">DBW71_02235</name>
</gene>
<feature type="transmembrane region" description="Helical" evidence="4">
    <location>
        <begin position="295"/>
        <end position="312"/>
    </location>
</feature>
<feature type="transmembrane region" description="Helical" evidence="4">
    <location>
        <begin position="12"/>
        <end position="38"/>
    </location>
</feature>
<keyword evidence="2 4" id="KW-1133">Transmembrane helix</keyword>
<dbReference type="InterPro" id="IPR036259">
    <property type="entry name" value="MFS_trans_sf"/>
</dbReference>
<evidence type="ECO:0000256" key="4">
    <source>
        <dbReference type="SAM" id="Phobius"/>
    </source>
</evidence>
<evidence type="ECO:0000256" key="1">
    <source>
        <dbReference type="ARBA" id="ARBA00022692"/>
    </source>
</evidence>
<dbReference type="PANTHER" id="PTHR43129:SF1">
    <property type="entry name" value="FOSMIDOMYCIN RESISTANCE PROTEIN"/>
    <property type="match status" value="1"/>
</dbReference>
<dbReference type="Gene3D" id="1.20.1250.20">
    <property type="entry name" value="MFS general substrate transporter like domains"/>
    <property type="match status" value="2"/>
</dbReference>
<organism evidence="6 7">
    <name type="scientific">PS1 clade bacterium</name>
    <dbReference type="NCBI Taxonomy" id="2175152"/>
    <lineage>
        <taxon>Bacteria</taxon>
        <taxon>Pseudomonadati</taxon>
        <taxon>Pseudomonadota</taxon>
        <taxon>Alphaproteobacteria</taxon>
        <taxon>PS1 clade</taxon>
    </lineage>
</organism>